<dbReference type="InterPro" id="IPR013783">
    <property type="entry name" value="Ig-like_fold"/>
</dbReference>
<keyword evidence="3" id="KW-0732">Signal</keyword>
<accession>A0A1S1YX34</accession>
<evidence type="ECO:0000313" key="9">
    <source>
        <dbReference type="Proteomes" id="UP000179797"/>
    </source>
</evidence>
<dbReference type="Proteomes" id="UP000179797">
    <property type="component" value="Unassembled WGS sequence"/>
</dbReference>
<dbReference type="InterPro" id="IPR007110">
    <property type="entry name" value="Ig-like_dom"/>
</dbReference>
<evidence type="ECO:0000256" key="5">
    <source>
        <dbReference type="ARBA" id="ARBA00022741"/>
    </source>
</evidence>
<organism evidence="8 9">
    <name type="scientific">Flammeovirga pacifica</name>
    <dbReference type="NCBI Taxonomy" id="915059"/>
    <lineage>
        <taxon>Bacteria</taxon>
        <taxon>Pseudomonadati</taxon>
        <taxon>Bacteroidota</taxon>
        <taxon>Cytophagia</taxon>
        <taxon>Cytophagales</taxon>
        <taxon>Flammeovirgaceae</taxon>
        <taxon>Flammeovirga</taxon>
    </lineage>
</organism>
<dbReference type="PANTHER" id="PTHR48053:SF126">
    <property type="entry name" value="MDIS1-INTERACTING RECEPTOR LIKE KINASE 2-LIKE ISOFORM X1"/>
    <property type="match status" value="1"/>
</dbReference>
<dbReference type="Pfam" id="PF18962">
    <property type="entry name" value="Por_Secre_tail"/>
    <property type="match status" value="1"/>
</dbReference>
<dbReference type="InterPro" id="IPR003591">
    <property type="entry name" value="Leu-rich_rpt_typical-subtyp"/>
</dbReference>
<reference evidence="8 9" key="1">
    <citation type="journal article" date="2012" name="Int. J. Syst. Evol. Microbiol.">
        <title>Flammeovirga pacifica sp. nov., isolated from deep-sea sediment.</title>
        <authorList>
            <person name="Xu H."/>
            <person name="Fu Y."/>
            <person name="Yang N."/>
            <person name="Ding Z."/>
            <person name="Lai Q."/>
            <person name="Zeng R."/>
        </authorList>
    </citation>
    <scope>NUCLEOTIDE SEQUENCE [LARGE SCALE GENOMIC DNA]</scope>
    <source>
        <strain evidence="9">DSM 24597 / LMG 26175 / WPAGA1</strain>
    </source>
</reference>
<dbReference type="PROSITE" id="PS50835">
    <property type="entry name" value="IG_LIKE"/>
    <property type="match status" value="1"/>
</dbReference>
<dbReference type="InterPro" id="IPR036179">
    <property type="entry name" value="Ig-like_dom_sf"/>
</dbReference>
<dbReference type="STRING" id="915059.NH26_03995"/>
<dbReference type="GO" id="GO:0016020">
    <property type="term" value="C:membrane"/>
    <property type="evidence" value="ECO:0007669"/>
    <property type="project" value="UniProtKB-SubCell"/>
</dbReference>
<dbReference type="SUPFAM" id="SSF52058">
    <property type="entry name" value="L domain-like"/>
    <property type="match status" value="2"/>
</dbReference>
<dbReference type="SUPFAM" id="SSF48726">
    <property type="entry name" value="Immunoglobulin"/>
    <property type="match status" value="1"/>
</dbReference>
<dbReference type="InterPro" id="IPR051716">
    <property type="entry name" value="Plant_RL_S/T_kinase"/>
</dbReference>
<protein>
    <recommendedName>
        <fullName evidence="7">Ig-like domain-containing protein</fullName>
    </recommendedName>
</protein>
<keyword evidence="5" id="KW-0547">Nucleotide-binding</keyword>
<feature type="domain" description="Ig-like" evidence="7">
    <location>
        <begin position="78"/>
        <end position="216"/>
    </location>
</feature>
<evidence type="ECO:0000256" key="2">
    <source>
        <dbReference type="ARBA" id="ARBA00022614"/>
    </source>
</evidence>
<gene>
    <name evidence="8" type="ORF">NH26_03995</name>
</gene>
<keyword evidence="2" id="KW-0433">Leucine-rich repeat</keyword>
<dbReference type="PANTHER" id="PTHR48053">
    <property type="entry name" value="LEUCINE RICH REPEAT FAMILY PROTEIN, EXPRESSED"/>
    <property type="match status" value="1"/>
</dbReference>
<evidence type="ECO:0000256" key="4">
    <source>
        <dbReference type="ARBA" id="ARBA00022737"/>
    </source>
</evidence>
<dbReference type="Gene3D" id="2.60.40.10">
    <property type="entry name" value="Immunoglobulins"/>
    <property type="match status" value="1"/>
</dbReference>
<keyword evidence="6" id="KW-0067">ATP-binding</keyword>
<evidence type="ECO:0000259" key="7">
    <source>
        <dbReference type="PROSITE" id="PS50835"/>
    </source>
</evidence>
<dbReference type="InterPro" id="IPR032675">
    <property type="entry name" value="LRR_dom_sf"/>
</dbReference>
<dbReference type="SMART" id="SM00369">
    <property type="entry name" value="LRR_TYP"/>
    <property type="match status" value="4"/>
</dbReference>
<comment type="subcellular location">
    <subcellularLocation>
        <location evidence="1">Membrane</location>
        <topology evidence="1">Single-pass membrane protein</topology>
    </subcellularLocation>
</comment>
<comment type="caution">
    <text evidence="8">The sequence shown here is derived from an EMBL/GenBank/DDBJ whole genome shotgun (WGS) entry which is preliminary data.</text>
</comment>
<dbReference type="InterPro" id="IPR026444">
    <property type="entry name" value="Secre_tail"/>
</dbReference>
<keyword evidence="9" id="KW-1185">Reference proteome</keyword>
<name>A0A1S1YX34_FLAPC</name>
<dbReference type="GO" id="GO:0005524">
    <property type="term" value="F:ATP binding"/>
    <property type="evidence" value="ECO:0007669"/>
    <property type="project" value="UniProtKB-KW"/>
</dbReference>
<evidence type="ECO:0000256" key="3">
    <source>
        <dbReference type="ARBA" id="ARBA00022729"/>
    </source>
</evidence>
<dbReference type="Gene3D" id="3.80.10.10">
    <property type="entry name" value="Ribonuclease Inhibitor"/>
    <property type="match status" value="3"/>
</dbReference>
<dbReference type="NCBIfam" id="TIGR04183">
    <property type="entry name" value="Por_Secre_tail"/>
    <property type="match status" value="1"/>
</dbReference>
<evidence type="ECO:0000256" key="1">
    <source>
        <dbReference type="ARBA" id="ARBA00004167"/>
    </source>
</evidence>
<proteinExistence type="predicted"/>
<sequence>MNDPISTWERVKIVNNRVSELLIYNWRIENIPDNFSNLTELTLLSLYGNTNLNYPDNISSLTKLEELNLGKIYISRIPNFVFTIPNLTKLKVQTNEELTTYDTRINNFNLNLIWYQENKLPFSELEKIESKNISNTWILPQRNSVIGNDTIVYYQSSYHLIAPDTTNNNVYKWYKDGNLISDEINNNLIVNEDGQYNCVITNTRYTGFNVSSANINITNNTEFLNDSLILVKLFNENIYNKLEWPLPNNNNNVLLKNWKGITHSGFQGDKISTVQISNSNIYFIPKQFNSINRIDSLDVSSNHLNFDQLYGIKNITVNSYLSYSPQKNVGKESSIGFEDTALTIDVDKSVTDTSGRNQYQWYKDNIIITGANQRTYTTSEIGTYHCEITNPDFPDLTLYQNNIFIFDQNLFNQDSTIVRQISESNIGNTLGWNLNDPISTWNGVNLRGGRVNGLHLTNKNLSNLPTNINNLDKLDSLNVSNNNINTLPITWNSLTELTYLDFSENQVSTIPLELYSLSNITHLNISNNIIAVFDDSISNLILLDFFDVSNNLFTFDDLLLVNKDNITSFNYTPQGLAGQEQFIGTAGIIEISVDATVDPYVTTNSYQWFYERNIIIGETERTYTVNNQYGIYHVTISNLELPGLTLRTSDINVTPEATFVTDSLALITLLDGNPNHQLDWITTTPVGSWEGIKVDGLSTRVIFIDVWSKNLDTFPSSLATLDSLHEINFGSNNLTSLPQELDQLSALEYANFSNNHLTFVELNKVQIDTSYNFVYQNQKNIGEESTTVTLENGFNYLIVPDDSKTSDDNFQWYRNGDVINGATSDSLRVNNIGEYNYTIVNPHYPDALLSSFSITVDGEVTSINDGKESIIKVFPNPSNALIHVQTISSIYISDISIYSTNGSEMYSVVKTSMSLNNWELNISSLSKGVYIMKIVTNNDIINIKIQKN</sequence>
<evidence type="ECO:0000256" key="6">
    <source>
        <dbReference type="ARBA" id="ARBA00022840"/>
    </source>
</evidence>
<keyword evidence="4" id="KW-0677">Repeat</keyword>
<dbReference type="EMBL" id="JRYR02000001">
    <property type="protein sequence ID" value="OHX65567.1"/>
    <property type="molecule type" value="Genomic_DNA"/>
</dbReference>
<dbReference type="AlphaFoldDB" id="A0A1S1YX34"/>
<evidence type="ECO:0000313" key="8">
    <source>
        <dbReference type="EMBL" id="OHX65567.1"/>
    </source>
</evidence>